<evidence type="ECO:0000313" key="3">
    <source>
        <dbReference type="Proteomes" id="UP000009168"/>
    </source>
</evidence>
<dbReference type="EMBL" id="GG662523">
    <property type="protein sequence ID" value="EAS02861.1"/>
    <property type="molecule type" value="Genomic_DNA"/>
</dbReference>
<sequence length="1459" mass="167589">MARKENQIMMNDSIQLTLSKSQFEEQLLQIRQKIESQQFPRHCVVAAFEQLKLQAKTLLTRRLNNNNNYSNQQTQNQVGSSSSSNQCQLDVDSHLFKLFQEISQQVSAIQQQIPYQTCNPTNQNAQQSSKQVCNNNSASFNLFSNNIWEGDKHSFDSGSTVSYFHDEAKAETGDEHLFHGFFEDEHNSDSYNQKLNTSGSNSYSNNYNQIYSIDLANQNNNRTNKQFPIINQFSASQQNSLWGDILNEQRQIGNNSEVIAKNNIISTFANNVENICQNNGSAGYQSKDRSPINNFGDASAEEFFDEDDDEEQNDQQMPPIGTKTYSSNSLKGIITTNNAVSSSITNIKKGKKANLMHNLKNQLKKTNCCNFDTNDDEDEDEEEYEEYQEYFHQGDTGNNNGEKLNHQGNDKMFQVQKIEENQKSSKANNNVNEHSNFLESPTRNNPNSANQFDPKLFDSLNQKISFSSVGGGGFNYEDLKNDGVEKLEQEDNFGAKLTGSGQGIRQFQFQQNSLSNYTPDQKNISQTGQFNTQSQLNQLQTNLNSELQNYIQCEENQKLEKNDSEEKGLQQDEEFINESDYDEYDEEDETYNSNLDVVGQRESFQEGEKLNFMASQRIHYYKTEDFNEILNERSPSFEQHCENVRNIIMTMSNNYGGLIMFGLGKNKLVQGITLSQKEKQDFIKFMTNIKNSIHNSKQLFCKVSYFPIYRLNSQPQPLNTNNSNQKENLQSPFNQQQNIKPQAPTTNTTTHFKLFDQAPPADFSLFSENPNSSSNNYPPLLLFDSDSQNEQDILFTPFYSSIDPKKNIYASNAGTNFYYGGQNDINNKPGSNAESSFQQSWNFQTSNWSLETSQNSKRKCSGDTKQWIPDKYIIRVFVDQGQKLDATYVYIKNKEITSAIYDKKLKIFKPIYGEPLLNKILSKAQNPSIQAQKLNLAEPDKEGLQASCPFAQQQQLQAQQQQQQAANYQNSSLEKPFNLLSTYISNNQMQSKVPQQINLASPINPPGLSVKCTKESNLNEECSSIVSETFKVEECQKELNNSNSPPLTQEYIKQKRGLKILNDSKKRQIKEKNQKKSQQNLSSKSNSRESYSNLSDDSKIIPIVKYNLIEFIGFEHSDNAKAFRDQIERQIGACQVECGIAKYDTLFFKVNDSFSSNQQNKDQADILIKQNSQKQQQLSKKSNQYNNAMFGGNGNNNINLSTNTGFLNNNIYGVNNLNNNLENAIFVNNNNSSNLSYVEKQYEWMEKLYSYLITGDYWKQLIQKERIFKKLVIDGTDYYTEESNQWLCFQNVKNKNNFTSQITQLLQKNVLERVNLYHQHVFVINKYKEFEKFSSSNKQFQQCFLSDIIKKGFSSSNIIVKSLKNSHRGQDSFKQLLNNFKFQITQQGSNFFVCQFQSPLDSFLAMERLINHRKQKFIIDLFTSNALDAVIELQDNCYNPQQQQQQPQQQQESSQPKTQ</sequence>
<feature type="region of interest" description="Disordered" evidence="1">
    <location>
        <begin position="557"/>
        <end position="587"/>
    </location>
</feature>
<feature type="region of interest" description="Disordered" evidence="1">
    <location>
        <begin position="715"/>
        <end position="741"/>
    </location>
</feature>
<dbReference type="InParanoid" id="I7M3C1"/>
<gene>
    <name evidence="2" type="ORF">TTHERM_00353500</name>
</gene>
<keyword evidence="3" id="KW-1185">Reference proteome</keyword>
<dbReference type="HOGENOM" id="CLU_250879_0_0_1"/>
<evidence type="ECO:0000313" key="2">
    <source>
        <dbReference type="EMBL" id="EAS02861.1"/>
    </source>
</evidence>
<dbReference type="Proteomes" id="UP000009168">
    <property type="component" value="Unassembled WGS sequence"/>
</dbReference>
<dbReference type="KEGG" id="tet:TTHERM_00353500"/>
<protein>
    <submittedName>
        <fullName evidence="2">Uncharacterized protein</fullName>
    </submittedName>
</protein>
<feature type="compositionally biased region" description="Polar residues" evidence="1">
    <location>
        <begin position="424"/>
        <end position="451"/>
    </location>
</feature>
<accession>I7M3C1</accession>
<name>I7M3C1_TETTS</name>
<feature type="region of interest" description="Disordered" evidence="1">
    <location>
        <begin position="1066"/>
        <end position="1093"/>
    </location>
</feature>
<feature type="region of interest" description="Disordered" evidence="1">
    <location>
        <begin position="421"/>
        <end position="454"/>
    </location>
</feature>
<feature type="compositionally biased region" description="Acidic residues" evidence="1">
    <location>
        <begin position="571"/>
        <end position="587"/>
    </location>
</feature>
<evidence type="ECO:0000256" key="1">
    <source>
        <dbReference type="SAM" id="MobiDB-lite"/>
    </source>
</evidence>
<organism evidence="2 3">
    <name type="scientific">Tetrahymena thermophila (strain SB210)</name>
    <dbReference type="NCBI Taxonomy" id="312017"/>
    <lineage>
        <taxon>Eukaryota</taxon>
        <taxon>Sar</taxon>
        <taxon>Alveolata</taxon>
        <taxon>Ciliophora</taxon>
        <taxon>Intramacronucleata</taxon>
        <taxon>Oligohymenophorea</taxon>
        <taxon>Hymenostomatida</taxon>
        <taxon>Tetrahymenina</taxon>
        <taxon>Tetrahymenidae</taxon>
        <taxon>Tetrahymena</taxon>
    </lineage>
</organism>
<dbReference type="GeneID" id="7835402"/>
<feature type="compositionally biased region" description="Basic and acidic residues" evidence="1">
    <location>
        <begin position="557"/>
        <end position="570"/>
    </location>
</feature>
<proteinExistence type="predicted"/>
<dbReference type="RefSeq" id="XP_001023106.1">
    <property type="nucleotide sequence ID" value="XM_001023106.1"/>
</dbReference>
<feature type="region of interest" description="Disordered" evidence="1">
    <location>
        <begin position="1440"/>
        <end position="1459"/>
    </location>
</feature>
<feature type="compositionally biased region" description="Low complexity" evidence="1">
    <location>
        <begin position="1076"/>
        <end position="1093"/>
    </location>
</feature>
<reference evidence="3" key="1">
    <citation type="journal article" date="2006" name="PLoS Biol.">
        <title>Macronuclear genome sequence of the ciliate Tetrahymena thermophila, a model eukaryote.</title>
        <authorList>
            <person name="Eisen J.A."/>
            <person name="Coyne R.S."/>
            <person name="Wu M."/>
            <person name="Wu D."/>
            <person name="Thiagarajan M."/>
            <person name="Wortman J.R."/>
            <person name="Badger J.H."/>
            <person name="Ren Q."/>
            <person name="Amedeo P."/>
            <person name="Jones K.M."/>
            <person name="Tallon L.J."/>
            <person name="Delcher A.L."/>
            <person name="Salzberg S.L."/>
            <person name="Silva J.C."/>
            <person name="Haas B.J."/>
            <person name="Majoros W.H."/>
            <person name="Farzad M."/>
            <person name="Carlton J.M."/>
            <person name="Smith R.K. Jr."/>
            <person name="Garg J."/>
            <person name="Pearlman R.E."/>
            <person name="Karrer K.M."/>
            <person name="Sun L."/>
            <person name="Manning G."/>
            <person name="Elde N.C."/>
            <person name="Turkewitz A.P."/>
            <person name="Asai D.J."/>
            <person name="Wilkes D.E."/>
            <person name="Wang Y."/>
            <person name="Cai H."/>
            <person name="Collins K."/>
            <person name="Stewart B.A."/>
            <person name="Lee S.R."/>
            <person name="Wilamowska K."/>
            <person name="Weinberg Z."/>
            <person name="Ruzzo W.L."/>
            <person name="Wloga D."/>
            <person name="Gaertig J."/>
            <person name="Frankel J."/>
            <person name="Tsao C.-C."/>
            <person name="Gorovsky M.A."/>
            <person name="Keeling P.J."/>
            <person name="Waller R.F."/>
            <person name="Patron N.J."/>
            <person name="Cherry J.M."/>
            <person name="Stover N.A."/>
            <person name="Krieger C.J."/>
            <person name="del Toro C."/>
            <person name="Ryder H.F."/>
            <person name="Williamson S.C."/>
            <person name="Barbeau R.A."/>
            <person name="Hamilton E.P."/>
            <person name="Orias E."/>
        </authorList>
    </citation>
    <scope>NUCLEOTIDE SEQUENCE [LARGE SCALE GENOMIC DNA]</scope>
    <source>
        <strain evidence="3">SB210</strain>
    </source>
</reference>
<feature type="compositionally biased region" description="Low complexity" evidence="1">
    <location>
        <begin position="1440"/>
        <end position="1451"/>
    </location>
</feature>